<feature type="compositionally biased region" description="Basic and acidic residues" evidence="1">
    <location>
        <begin position="1"/>
        <end position="11"/>
    </location>
</feature>
<protein>
    <submittedName>
        <fullName evidence="2">Uncharacterized protein</fullName>
    </submittedName>
</protein>
<feature type="compositionally biased region" description="Basic residues" evidence="1">
    <location>
        <begin position="185"/>
        <end position="208"/>
    </location>
</feature>
<feature type="compositionally biased region" description="Polar residues" evidence="1">
    <location>
        <begin position="64"/>
        <end position="73"/>
    </location>
</feature>
<evidence type="ECO:0000256" key="1">
    <source>
        <dbReference type="SAM" id="MobiDB-lite"/>
    </source>
</evidence>
<dbReference type="InParanoid" id="A0A1V9XG03"/>
<sequence length="336" mass="36807">MVKELSDREPSESAEENEQRLTPLELRPASRISVRRFAFDSSESPERTARFDAASETLPLRPETGQNRSNGDSVTCDISDLASNDGDVVVPRADAELPATRKSTKQRLRTSVSPATRTVSPEKQMTSTPAGKSQASEDSNLKIGLKPLASPKPSTSYTPTSSTRGGARRRRRAPSGDHTPANYWSKRRKHYVPPKRSRNSRSKARQPRAGHSGPPRVELRRQVESAIRRVFDSLRIYRGHSGTSDRKANQGGASASAASSAASAAAKPGVLAVAGNSPRPTVRIRMATYSHVNGQLVEPDLPSLPPNTVGIRLRIEIPLRHRGRHVFLGLWIDFEF</sequence>
<keyword evidence="3" id="KW-1185">Reference proteome</keyword>
<accession>A0A1V9XG03</accession>
<organism evidence="2 3">
    <name type="scientific">Tropilaelaps mercedesae</name>
    <dbReference type="NCBI Taxonomy" id="418985"/>
    <lineage>
        <taxon>Eukaryota</taxon>
        <taxon>Metazoa</taxon>
        <taxon>Ecdysozoa</taxon>
        <taxon>Arthropoda</taxon>
        <taxon>Chelicerata</taxon>
        <taxon>Arachnida</taxon>
        <taxon>Acari</taxon>
        <taxon>Parasitiformes</taxon>
        <taxon>Mesostigmata</taxon>
        <taxon>Gamasina</taxon>
        <taxon>Dermanyssoidea</taxon>
        <taxon>Laelapidae</taxon>
        <taxon>Tropilaelaps</taxon>
    </lineage>
</organism>
<gene>
    <name evidence="2" type="ORF">BIW11_01299</name>
</gene>
<dbReference type="EMBL" id="MNPL01011721">
    <property type="protein sequence ID" value="OQR72464.1"/>
    <property type="molecule type" value="Genomic_DNA"/>
</dbReference>
<dbReference type="AlphaFoldDB" id="A0A1V9XG03"/>
<reference evidence="2 3" key="1">
    <citation type="journal article" date="2017" name="Gigascience">
        <title>Draft genome of the honey bee ectoparasitic mite, Tropilaelaps mercedesae, is shaped by the parasitic life history.</title>
        <authorList>
            <person name="Dong X."/>
            <person name="Armstrong S.D."/>
            <person name="Xia D."/>
            <person name="Makepeace B.L."/>
            <person name="Darby A.C."/>
            <person name="Kadowaki T."/>
        </authorList>
    </citation>
    <scope>NUCLEOTIDE SEQUENCE [LARGE SCALE GENOMIC DNA]</scope>
    <source>
        <strain evidence="2">Wuxi-XJTLU</strain>
    </source>
</reference>
<feature type="compositionally biased region" description="Polar residues" evidence="1">
    <location>
        <begin position="109"/>
        <end position="138"/>
    </location>
</feature>
<name>A0A1V9XG03_9ACAR</name>
<comment type="caution">
    <text evidence="2">The sequence shown here is derived from an EMBL/GenBank/DDBJ whole genome shotgun (WGS) entry which is preliminary data.</text>
</comment>
<evidence type="ECO:0000313" key="2">
    <source>
        <dbReference type="EMBL" id="OQR72464.1"/>
    </source>
</evidence>
<dbReference type="Proteomes" id="UP000192247">
    <property type="component" value="Unassembled WGS sequence"/>
</dbReference>
<feature type="compositionally biased region" description="Low complexity" evidence="1">
    <location>
        <begin position="151"/>
        <end position="165"/>
    </location>
</feature>
<proteinExistence type="predicted"/>
<feature type="region of interest" description="Disordered" evidence="1">
    <location>
        <begin position="1"/>
        <end position="221"/>
    </location>
</feature>
<evidence type="ECO:0000313" key="3">
    <source>
        <dbReference type="Proteomes" id="UP000192247"/>
    </source>
</evidence>